<dbReference type="AlphaFoldDB" id="U4KW41"/>
<dbReference type="EMBL" id="HF935243">
    <property type="protein sequence ID" value="CCX05271.1"/>
    <property type="molecule type" value="Genomic_DNA"/>
</dbReference>
<keyword evidence="1" id="KW-0472">Membrane</keyword>
<evidence type="ECO:0000256" key="1">
    <source>
        <dbReference type="SAM" id="Phobius"/>
    </source>
</evidence>
<proteinExistence type="predicted"/>
<accession>U4KW41</accession>
<organism evidence="2 3">
    <name type="scientific">Pyronema omphalodes (strain CBS 100304)</name>
    <name type="common">Pyronema confluens</name>
    <dbReference type="NCBI Taxonomy" id="1076935"/>
    <lineage>
        <taxon>Eukaryota</taxon>
        <taxon>Fungi</taxon>
        <taxon>Dikarya</taxon>
        <taxon>Ascomycota</taxon>
        <taxon>Pezizomycotina</taxon>
        <taxon>Pezizomycetes</taxon>
        <taxon>Pezizales</taxon>
        <taxon>Pyronemataceae</taxon>
        <taxon>Pyronema</taxon>
    </lineage>
</organism>
<keyword evidence="1" id="KW-0812">Transmembrane</keyword>
<protein>
    <submittedName>
        <fullName evidence="2">Uncharacterized protein</fullName>
    </submittedName>
</protein>
<sequence length="106" mass="11094">MSDFALGDPKAIVESYIHANRNPVTVALTTFLGALDDFNLRALVYGIFNALSALSLGAFITTMLAWIMQHPFHTAFIVLGLTLNIKPLAAAGCGALGPEAGTFAAA</sequence>
<dbReference type="Proteomes" id="UP000018144">
    <property type="component" value="Unassembled WGS sequence"/>
</dbReference>
<reference evidence="2 3" key="1">
    <citation type="journal article" date="2013" name="PLoS Genet.">
        <title>The genome and development-dependent transcriptomes of Pyronema confluens: a window into fungal evolution.</title>
        <authorList>
            <person name="Traeger S."/>
            <person name="Altegoer F."/>
            <person name="Freitag M."/>
            <person name="Gabaldon T."/>
            <person name="Kempken F."/>
            <person name="Kumar A."/>
            <person name="Marcet-Houben M."/>
            <person name="Poggeler S."/>
            <person name="Stajich J.E."/>
            <person name="Nowrousian M."/>
        </authorList>
    </citation>
    <scope>NUCLEOTIDE SEQUENCE [LARGE SCALE GENOMIC DNA]</scope>
    <source>
        <strain evidence="3">CBS 100304</strain>
        <tissue evidence="2">Vegetative mycelium</tissue>
    </source>
</reference>
<feature type="transmembrane region" description="Helical" evidence="1">
    <location>
        <begin position="42"/>
        <end position="67"/>
    </location>
</feature>
<keyword evidence="3" id="KW-1185">Reference proteome</keyword>
<evidence type="ECO:0000313" key="3">
    <source>
        <dbReference type="Proteomes" id="UP000018144"/>
    </source>
</evidence>
<keyword evidence="1" id="KW-1133">Transmembrane helix</keyword>
<gene>
    <name evidence="2" type="ORF">PCON_04858</name>
</gene>
<dbReference type="OrthoDB" id="440424at2759"/>
<name>U4KW41_PYROM</name>
<evidence type="ECO:0000313" key="2">
    <source>
        <dbReference type="EMBL" id="CCX05271.1"/>
    </source>
</evidence>